<proteinExistence type="inferred from homology"/>
<comment type="cofactor">
    <cofactor evidence="1">
        <name>Mg(2+)</name>
        <dbReference type="ChEBI" id="CHEBI:18420"/>
    </cofactor>
</comment>
<dbReference type="Proteomes" id="UP001431199">
    <property type="component" value="Unassembled WGS sequence"/>
</dbReference>
<dbReference type="InterPro" id="IPR020084">
    <property type="entry name" value="NUDIX_hydrolase_CS"/>
</dbReference>
<comment type="catalytic activity">
    <reaction evidence="9">
        <text>a 5'-end NAD(+)-phospho-ribonucleoside in mRNA + H2O = a 5'-end phospho-adenosine-phospho-ribonucleoside in mRNA + beta-nicotinamide D-ribonucleotide + 2 H(+)</text>
        <dbReference type="Rhea" id="RHEA:60876"/>
        <dbReference type="Rhea" id="RHEA-COMP:15698"/>
        <dbReference type="Rhea" id="RHEA-COMP:15719"/>
        <dbReference type="ChEBI" id="CHEBI:14649"/>
        <dbReference type="ChEBI" id="CHEBI:15377"/>
        <dbReference type="ChEBI" id="CHEBI:15378"/>
        <dbReference type="ChEBI" id="CHEBI:144029"/>
        <dbReference type="ChEBI" id="CHEBI:144051"/>
    </reaction>
    <physiologicalReaction direction="left-to-right" evidence="9">
        <dbReference type="Rhea" id="RHEA:60877"/>
    </physiologicalReaction>
</comment>
<keyword evidence="5" id="KW-0479">Metal-binding</keyword>
<evidence type="ECO:0000256" key="5">
    <source>
        <dbReference type="ARBA" id="ARBA00022723"/>
    </source>
</evidence>
<evidence type="ECO:0000313" key="12">
    <source>
        <dbReference type="Proteomes" id="UP001431199"/>
    </source>
</evidence>
<evidence type="ECO:0000256" key="6">
    <source>
        <dbReference type="ARBA" id="ARBA00022801"/>
    </source>
</evidence>
<dbReference type="InterPro" id="IPR050241">
    <property type="entry name" value="NAD-cap_RNA_hydrolase_NudC"/>
</dbReference>
<dbReference type="Pfam" id="PF00293">
    <property type="entry name" value="NUDIX"/>
    <property type="match status" value="1"/>
</dbReference>
<comment type="cofactor">
    <cofactor evidence="2">
        <name>Zn(2+)</name>
        <dbReference type="ChEBI" id="CHEBI:29105"/>
    </cofactor>
</comment>
<dbReference type="CDD" id="cd03429">
    <property type="entry name" value="NUDIX_NADH_pyrophosphatase_Nudt13"/>
    <property type="match status" value="1"/>
</dbReference>
<evidence type="ECO:0000256" key="2">
    <source>
        <dbReference type="ARBA" id="ARBA00001947"/>
    </source>
</evidence>
<dbReference type="Gene3D" id="3.90.79.20">
    <property type="match status" value="1"/>
</dbReference>
<dbReference type="PANTHER" id="PTHR42904">
    <property type="entry name" value="NUDIX HYDROLASE, NUDC SUBFAMILY"/>
    <property type="match status" value="1"/>
</dbReference>
<keyword evidence="8" id="KW-0520">NAD</keyword>
<dbReference type="SUPFAM" id="SSF55811">
    <property type="entry name" value="Nudix"/>
    <property type="match status" value="1"/>
</dbReference>
<evidence type="ECO:0000256" key="3">
    <source>
        <dbReference type="ARBA" id="ARBA00009595"/>
    </source>
</evidence>
<dbReference type="RefSeq" id="WP_260978689.1">
    <property type="nucleotide sequence ID" value="NZ_JAODBU010000007.1"/>
</dbReference>
<evidence type="ECO:0000256" key="8">
    <source>
        <dbReference type="ARBA" id="ARBA00023027"/>
    </source>
</evidence>
<dbReference type="EMBL" id="JAODBU010000007">
    <property type="protein sequence ID" value="MCT7398982.1"/>
    <property type="molecule type" value="Genomic_DNA"/>
</dbReference>
<dbReference type="PANTHER" id="PTHR42904:SF6">
    <property type="entry name" value="NAD-CAPPED RNA HYDROLASE NUDT12"/>
    <property type="match status" value="1"/>
</dbReference>
<dbReference type="NCBIfam" id="NF001299">
    <property type="entry name" value="PRK00241.1"/>
    <property type="match status" value="1"/>
</dbReference>
<feature type="domain" description="Nudix hydrolase" evidence="10">
    <location>
        <begin position="145"/>
        <end position="271"/>
    </location>
</feature>
<evidence type="ECO:0000256" key="4">
    <source>
        <dbReference type="ARBA" id="ARBA00012381"/>
    </source>
</evidence>
<sequence length="290" mass="33848">MIQDIEPKLNNQYKNIKPKDNDYVLSYSGRRVLLSKKAEAIEYLTYEKYKQINQGDEALVYFFSIGNDSYFYEKNEIEADGFEYVPMFKTRTMKPMAKVMAAATGWHLNIWYKSNKFCGACGCNLEHDDKIRMLKCPKCGNQVFPKVAPAVIVGVTDNDKILLTKYADREYKRYALIAGFTEIGETIEETVAREVFEETGVHIKDITYYKSQPWGYDGNVLMGFFAKLDGNMKITMDEDELSVAEWVNYKDVPDDEEKISLTREMMTCFRKERENESKRRKNKCNESFRQ</sequence>
<keyword evidence="6 11" id="KW-0378">Hydrolase</keyword>
<dbReference type="PROSITE" id="PS00893">
    <property type="entry name" value="NUDIX_BOX"/>
    <property type="match status" value="1"/>
</dbReference>
<keyword evidence="12" id="KW-1185">Reference proteome</keyword>
<dbReference type="PROSITE" id="PS51462">
    <property type="entry name" value="NUDIX"/>
    <property type="match status" value="1"/>
</dbReference>
<dbReference type="Gene3D" id="3.90.79.10">
    <property type="entry name" value="Nucleoside Triphosphate Pyrophosphohydrolase"/>
    <property type="match status" value="1"/>
</dbReference>
<gene>
    <name evidence="11" type="primary">nudC</name>
    <name evidence="11" type="ORF">N5B56_07800</name>
</gene>
<comment type="similarity">
    <text evidence="3">Belongs to the Nudix hydrolase family. NudC subfamily.</text>
</comment>
<dbReference type="InterPro" id="IPR015797">
    <property type="entry name" value="NUDIX_hydrolase-like_dom_sf"/>
</dbReference>
<reference evidence="11" key="1">
    <citation type="submission" date="2022-09" db="EMBL/GenBank/DDBJ databases">
        <title>Eubacterium sp. LFL-14 isolated from human feces.</title>
        <authorList>
            <person name="Liu F."/>
        </authorList>
    </citation>
    <scope>NUCLEOTIDE SEQUENCE</scope>
    <source>
        <strain evidence="11">LFL-14</strain>
    </source>
</reference>
<evidence type="ECO:0000256" key="1">
    <source>
        <dbReference type="ARBA" id="ARBA00001946"/>
    </source>
</evidence>
<evidence type="ECO:0000256" key="9">
    <source>
        <dbReference type="ARBA" id="ARBA00023679"/>
    </source>
</evidence>
<evidence type="ECO:0000313" key="11">
    <source>
        <dbReference type="EMBL" id="MCT7398982.1"/>
    </source>
</evidence>
<organism evidence="11 12">
    <name type="scientific">Eubacterium album</name>
    <dbReference type="NCBI Taxonomy" id="2978477"/>
    <lineage>
        <taxon>Bacteria</taxon>
        <taxon>Bacillati</taxon>
        <taxon>Bacillota</taxon>
        <taxon>Clostridia</taxon>
        <taxon>Eubacteriales</taxon>
        <taxon>Eubacteriaceae</taxon>
        <taxon>Eubacterium</taxon>
    </lineage>
</organism>
<dbReference type="InterPro" id="IPR000086">
    <property type="entry name" value="NUDIX_hydrolase_dom"/>
</dbReference>
<keyword evidence="7" id="KW-0460">Magnesium</keyword>
<name>A0ABT2M0A8_9FIRM</name>
<evidence type="ECO:0000259" key="10">
    <source>
        <dbReference type="PROSITE" id="PS51462"/>
    </source>
</evidence>
<evidence type="ECO:0000256" key="7">
    <source>
        <dbReference type="ARBA" id="ARBA00022842"/>
    </source>
</evidence>
<protein>
    <recommendedName>
        <fullName evidence="4">NAD(+) diphosphatase</fullName>
        <ecNumber evidence="4">3.6.1.22</ecNumber>
    </recommendedName>
</protein>
<dbReference type="EC" id="3.6.1.22" evidence="4"/>
<accession>A0ABT2M0A8</accession>
<dbReference type="InterPro" id="IPR049734">
    <property type="entry name" value="NudC-like_C"/>
</dbReference>
<comment type="caution">
    <text evidence="11">The sequence shown here is derived from an EMBL/GenBank/DDBJ whole genome shotgun (WGS) entry which is preliminary data.</text>
</comment>
<dbReference type="GO" id="GO:0016787">
    <property type="term" value="F:hydrolase activity"/>
    <property type="evidence" value="ECO:0007669"/>
    <property type="project" value="UniProtKB-KW"/>
</dbReference>